<dbReference type="EMBL" id="RBNI01009254">
    <property type="protein sequence ID" value="RUP44258.1"/>
    <property type="molecule type" value="Genomic_DNA"/>
</dbReference>
<dbReference type="Gene3D" id="3.40.50.300">
    <property type="entry name" value="P-loop containing nucleotide triphosphate hydrolases"/>
    <property type="match status" value="1"/>
</dbReference>
<dbReference type="GO" id="GO:0003924">
    <property type="term" value="F:GTPase activity"/>
    <property type="evidence" value="ECO:0007669"/>
    <property type="project" value="InterPro"/>
</dbReference>
<keyword evidence="4" id="KW-1185">Reference proteome</keyword>
<evidence type="ECO:0000313" key="4">
    <source>
        <dbReference type="Proteomes" id="UP000268093"/>
    </source>
</evidence>
<dbReference type="SMART" id="SM00173">
    <property type="entry name" value="RAS"/>
    <property type="match status" value="1"/>
</dbReference>
<dbReference type="SMART" id="SM00175">
    <property type="entry name" value="RAB"/>
    <property type="match status" value="1"/>
</dbReference>
<accession>A0A433D0A0</accession>
<dbReference type="SMART" id="SM00174">
    <property type="entry name" value="RHO"/>
    <property type="match status" value="1"/>
</dbReference>
<dbReference type="NCBIfam" id="TIGR00231">
    <property type="entry name" value="small_GTP"/>
    <property type="match status" value="1"/>
</dbReference>
<gene>
    <name evidence="3" type="ORF">BC936DRAFT_149708</name>
</gene>
<keyword evidence="2" id="KW-0342">GTP-binding</keyword>
<dbReference type="PROSITE" id="PS51420">
    <property type="entry name" value="RHO"/>
    <property type="match status" value="1"/>
</dbReference>
<dbReference type="OrthoDB" id="8830751at2759"/>
<dbReference type="GO" id="GO:0005525">
    <property type="term" value="F:GTP binding"/>
    <property type="evidence" value="ECO:0007669"/>
    <property type="project" value="UniProtKB-KW"/>
</dbReference>
<dbReference type="PROSITE" id="PS51419">
    <property type="entry name" value="RAB"/>
    <property type="match status" value="1"/>
</dbReference>
<name>A0A433D0A0_9FUNG</name>
<proteinExistence type="predicted"/>
<evidence type="ECO:0000313" key="3">
    <source>
        <dbReference type="EMBL" id="RUP44258.1"/>
    </source>
</evidence>
<dbReference type="Proteomes" id="UP000268093">
    <property type="component" value="Unassembled WGS sequence"/>
</dbReference>
<dbReference type="AlphaFoldDB" id="A0A433D0A0"/>
<protein>
    <submittedName>
        <fullName evidence="3">Ras-like protein Rhoae</fullName>
    </submittedName>
</protein>
<reference evidence="3 4" key="1">
    <citation type="journal article" date="2018" name="New Phytol.">
        <title>Phylogenomics of Endogonaceae and evolution of mycorrhizas within Mucoromycota.</title>
        <authorList>
            <person name="Chang Y."/>
            <person name="Desiro A."/>
            <person name="Na H."/>
            <person name="Sandor L."/>
            <person name="Lipzen A."/>
            <person name="Clum A."/>
            <person name="Barry K."/>
            <person name="Grigoriev I.V."/>
            <person name="Martin F.M."/>
            <person name="Stajich J.E."/>
            <person name="Smith M.E."/>
            <person name="Bonito G."/>
            <person name="Spatafora J.W."/>
        </authorList>
    </citation>
    <scope>NUCLEOTIDE SEQUENCE [LARGE SCALE GENOMIC DNA]</scope>
    <source>
        <strain evidence="3 4">GMNB39</strain>
    </source>
</reference>
<evidence type="ECO:0000256" key="1">
    <source>
        <dbReference type="ARBA" id="ARBA00022741"/>
    </source>
</evidence>
<organism evidence="3 4">
    <name type="scientific">Jimgerdemannia flammicorona</name>
    <dbReference type="NCBI Taxonomy" id="994334"/>
    <lineage>
        <taxon>Eukaryota</taxon>
        <taxon>Fungi</taxon>
        <taxon>Fungi incertae sedis</taxon>
        <taxon>Mucoromycota</taxon>
        <taxon>Mucoromycotina</taxon>
        <taxon>Endogonomycetes</taxon>
        <taxon>Endogonales</taxon>
        <taxon>Endogonaceae</taxon>
        <taxon>Jimgerdemannia</taxon>
    </lineage>
</organism>
<dbReference type="SUPFAM" id="SSF52540">
    <property type="entry name" value="P-loop containing nucleoside triphosphate hydrolases"/>
    <property type="match status" value="1"/>
</dbReference>
<dbReference type="InterPro" id="IPR001806">
    <property type="entry name" value="Small_GTPase"/>
</dbReference>
<dbReference type="CDD" id="cd00157">
    <property type="entry name" value="Rho"/>
    <property type="match status" value="1"/>
</dbReference>
<dbReference type="InterPro" id="IPR027417">
    <property type="entry name" value="P-loop_NTPase"/>
</dbReference>
<evidence type="ECO:0000256" key="2">
    <source>
        <dbReference type="ARBA" id="ARBA00023134"/>
    </source>
</evidence>
<dbReference type="InterPro" id="IPR003578">
    <property type="entry name" value="Small_GTPase_Rho"/>
</dbReference>
<dbReference type="Pfam" id="PF00071">
    <property type="entry name" value="Ras"/>
    <property type="match status" value="1"/>
</dbReference>
<dbReference type="GO" id="GO:0007264">
    <property type="term" value="P:small GTPase-mediated signal transduction"/>
    <property type="evidence" value="ECO:0007669"/>
    <property type="project" value="InterPro"/>
</dbReference>
<sequence>MELRDTAGQEDYDRLRPLSYPGSHVVLISFAIDDRESFVQIAKKWVPEVNRVIPKVPKLLVCTKIDLRDSYALVQADLITRGEGEAFARTIGAQYFECSAMTGANVNEVMMAAGIAGFEIYMENKREEVLSRCSGCDCILL</sequence>
<dbReference type="PROSITE" id="PS51421">
    <property type="entry name" value="RAS"/>
    <property type="match status" value="1"/>
</dbReference>
<dbReference type="PANTHER" id="PTHR24072">
    <property type="entry name" value="RHO FAMILY GTPASE"/>
    <property type="match status" value="1"/>
</dbReference>
<comment type="caution">
    <text evidence="3">The sequence shown here is derived from an EMBL/GenBank/DDBJ whole genome shotgun (WGS) entry which is preliminary data.</text>
</comment>
<keyword evidence="1" id="KW-0547">Nucleotide-binding</keyword>
<dbReference type="InterPro" id="IPR005225">
    <property type="entry name" value="Small_GTP-bd"/>
</dbReference>